<comment type="caution">
    <text evidence="1">The sequence shown here is derived from an EMBL/GenBank/DDBJ whole genome shotgun (WGS) entry which is preliminary data.</text>
</comment>
<proteinExistence type="predicted"/>
<name>A0A0G1MLI1_9BACT</name>
<gene>
    <name evidence="1" type="ORF">UX09_C0007G0003</name>
</gene>
<accession>A0A0G1MLI1</accession>
<sequence>MAYEGNRRDYYSGRNLEADTIGVQPWDENKPYQKKLEILVNNYQKPEMQKKGFVPYDQAVSLIREFYPGDPTNPEKDLTNDLMIELREEFGIDEDDGLGDRMKFYSAIKTPLDFFHGVDGWFEFENPGGRKVIISVDVTSNIKLTLEDEKNKADIIIVHTEDRALVGTLREIPDHDFNRTVRVLYAPIADPTHKYYAKEGGTIDFLTEHLAKAFKEKGIIIKKAA</sequence>
<dbReference type="STRING" id="1618993.UX09_C0007G0003"/>
<evidence type="ECO:0000313" key="2">
    <source>
        <dbReference type="Proteomes" id="UP000034354"/>
    </source>
</evidence>
<dbReference type="AlphaFoldDB" id="A0A0G1MLI1"/>
<organism evidence="1 2">
    <name type="scientific">Candidatus Uhrbacteria bacterium GW2011_GWE2_45_35</name>
    <dbReference type="NCBI Taxonomy" id="1618993"/>
    <lineage>
        <taxon>Bacteria</taxon>
        <taxon>Candidatus Uhriibacteriota</taxon>
    </lineage>
</organism>
<dbReference type="EMBL" id="LCKW01000007">
    <property type="protein sequence ID" value="KKU08977.1"/>
    <property type="molecule type" value="Genomic_DNA"/>
</dbReference>
<dbReference type="Proteomes" id="UP000034354">
    <property type="component" value="Unassembled WGS sequence"/>
</dbReference>
<reference evidence="1 2" key="1">
    <citation type="journal article" date="2015" name="Nature">
        <title>rRNA introns, odd ribosomes, and small enigmatic genomes across a large radiation of phyla.</title>
        <authorList>
            <person name="Brown C.T."/>
            <person name="Hug L.A."/>
            <person name="Thomas B.C."/>
            <person name="Sharon I."/>
            <person name="Castelle C.J."/>
            <person name="Singh A."/>
            <person name="Wilkins M.J."/>
            <person name="Williams K.H."/>
            <person name="Banfield J.F."/>
        </authorList>
    </citation>
    <scope>NUCLEOTIDE SEQUENCE [LARGE SCALE GENOMIC DNA]</scope>
</reference>
<protein>
    <submittedName>
        <fullName evidence="1">Uncharacterized protein</fullName>
    </submittedName>
</protein>
<evidence type="ECO:0000313" key="1">
    <source>
        <dbReference type="EMBL" id="KKU08977.1"/>
    </source>
</evidence>